<organism evidence="1 2">
    <name type="scientific">Stakelama tenebrarum</name>
    <dbReference type="NCBI Taxonomy" id="2711215"/>
    <lineage>
        <taxon>Bacteria</taxon>
        <taxon>Pseudomonadati</taxon>
        <taxon>Pseudomonadota</taxon>
        <taxon>Alphaproteobacteria</taxon>
        <taxon>Sphingomonadales</taxon>
        <taxon>Sphingomonadaceae</taxon>
        <taxon>Stakelama</taxon>
    </lineage>
</organism>
<dbReference type="KEGG" id="spzr:G5C33_13115"/>
<protein>
    <submittedName>
        <fullName evidence="1">Uncharacterized protein</fullName>
    </submittedName>
</protein>
<dbReference type="AlphaFoldDB" id="A0A6G6Y6U4"/>
<keyword evidence="2" id="KW-1185">Reference proteome</keyword>
<evidence type="ECO:0000313" key="1">
    <source>
        <dbReference type="EMBL" id="QIG80629.1"/>
    </source>
</evidence>
<sequence length="163" mass="16916">MHLLLLAGATALAGCADGTDRYPSLLPRDIEDQSLAEPKVPAPVATPDAALDTRIAELREQVDMAITAFDTAARGAESKVAVAAGTATGSDLWLDAQAALGILDSARGQTLDAAVTLDSLAIQRGLDGKPPYPALQTASETANAAAERQRTRIEALERRLAGE</sequence>
<evidence type="ECO:0000313" key="2">
    <source>
        <dbReference type="Proteomes" id="UP000501568"/>
    </source>
</evidence>
<dbReference type="EMBL" id="CP049109">
    <property type="protein sequence ID" value="QIG80629.1"/>
    <property type="molecule type" value="Genomic_DNA"/>
</dbReference>
<reference evidence="1 2" key="1">
    <citation type="submission" date="2020-02" db="EMBL/GenBank/DDBJ databases">
        <authorList>
            <person name="Zheng R.K."/>
            <person name="Sun C.M."/>
        </authorList>
    </citation>
    <scope>NUCLEOTIDE SEQUENCE [LARGE SCALE GENOMIC DNA]</scope>
    <source>
        <strain evidence="2">zrk23</strain>
    </source>
</reference>
<gene>
    <name evidence="1" type="ORF">G5C33_13115</name>
</gene>
<proteinExistence type="predicted"/>
<name>A0A6G6Y6U4_9SPHN</name>
<dbReference type="Proteomes" id="UP000501568">
    <property type="component" value="Chromosome"/>
</dbReference>
<accession>A0A6G6Y6U4</accession>